<protein>
    <recommendedName>
        <fullName evidence="8">Bcr/CflA family efflux transporter</fullName>
    </recommendedName>
</protein>
<dbReference type="Proteomes" id="UP000557688">
    <property type="component" value="Unassembled WGS sequence"/>
</dbReference>
<comment type="caution">
    <text evidence="10">The sequence shown here is derived from an EMBL/GenBank/DDBJ whole genome shotgun (WGS) entry which is preliminary data.</text>
</comment>
<feature type="transmembrane region" description="Helical" evidence="8">
    <location>
        <begin position="378"/>
        <end position="394"/>
    </location>
</feature>
<evidence type="ECO:0000256" key="7">
    <source>
        <dbReference type="ARBA" id="ARBA00023136"/>
    </source>
</evidence>
<dbReference type="Gene3D" id="1.20.1720.10">
    <property type="entry name" value="Multidrug resistance protein D"/>
    <property type="match status" value="1"/>
</dbReference>
<comment type="subcellular location">
    <subcellularLocation>
        <location evidence="8">Cell inner membrane</location>
        <topology evidence="8">Multi-pass membrane protein</topology>
    </subcellularLocation>
    <subcellularLocation>
        <location evidence="1">Cell membrane</location>
        <topology evidence="1">Multi-pass membrane protein</topology>
    </subcellularLocation>
</comment>
<feature type="transmembrane region" description="Helical" evidence="8">
    <location>
        <begin position="110"/>
        <end position="131"/>
    </location>
</feature>
<feature type="transmembrane region" description="Helical" evidence="8">
    <location>
        <begin position="50"/>
        <end position="69"/>
    </location>
</feature>
<sequence length="420" mass="43493">MRPSAHAPSAFWLRLMPVILGILTAVGPVSTDIYLPAFPALEHSFGTAAGSAQITLAVWFIGLACGQITQGPFSDRFGRRLPLLLGGVLYTLASIGCALAHDLWSFTACRFIAALGASAAMVVPAATVRDVSEGAEAARKMSTLVLIMGVVPILAPAIGGVVLGFASWRVIFWAAAVYGVVCLALVWRVLPETLPHERRTALPPVALLARYLHIARDPQFSTNAVIGGFSAFVCFAYLGGAPGLFIRELHFSPTQFGVLFGMNAVAMIGASQVNGLLVRRVGVSRLLRFAVAGTMAASLLLLAASLAGRAHPTAALFVAPVMLCLAPLGLVGPNATVGALARHAQHAGSAAALLGTLQYLLGAASGFIIGLLPGGTPLSMAGLMAAGALGMVLADRVRLRDERRHGTPSIDLSTAAMAVH</sequence>
<dbReference type="SUPFAM" id="SSF103473">
    <property type="entry name" value="MFS general substrate transporter"/>
    <property type="match status" value="1"/>
</dbReference>
<feature type="transmembrane region" description="Helical" evidence="8">
    <location>
        <begin position="171"/>
        <end position="190"/>
    </location>
</feature>
<evidence type="ECO:0000256" key="6">
    <source>
        <dbReference type="ARBA" id="ARBA00022989"/>
    </source>
</evidence>
<dbReference type="InterPro" id="IPR020846">
    <property type="entry name" value="MFS_dom"/>
</dbReference>
<evidence type="ECO:0000256" key="2">
    <source>
        <dbReference type="ARBA" id="ARBA00006236"/>
    </source>
</evidence>
<evidence type="ECO:0000256" key="8">
    <source>
        <dbReference type="RuleBase" id="RU365088"/>
    </source>
</evidence>
<feature type="transmembrane region" description="Helical" evidence="8">
    <location>
        <begin position="314"/>
        <end position="340"/>
    </location>
</feature>
<gene>
    <name evidence="10" type="ORF">FHR90_000262</name>
</gene>
<evidence type="ECO:0000256" key="5">
    <source>
        <dbReference type="ARBA" id="ARBA00022692"/>
    </source>
</evidence>
<proteinExistence type="inferred from homology"/>
<feature type="transmembrane region" description="Helical" evidence="8">
    <location>
        <begin position="352"/>
        <end position="372"/>
    </location>
</feature>
<dbReference type="EMBL" id="JACHXV010000001">
    <property type="protein sequence ID" value="MBB3172456.1"/>
    <property type="molecule type" value="Genomic_DNA"/>
</dbReference>
<evidence type="ECO:0000256" key="1">
    <source>
        <dbReference type="ARBA" id="ARBA00004651"/>
    </source>
</evidence>
<feature type="transmembrane region" description="Helical" evidence="8">
    <location>
        <begin position="289"/>
        <end position="308"/>
    </location>
</feature>
<keyword evidence="4" id="KW-1003">Cell membrane</keyword>
<evidence type="ECO:0000313" key="11">
    <source>
        <dbReference type="Proteomes" id="UP000557688"/>
    </source>
</evidence>
<dbReference type="RefSeq" id="WP_183274617.1">
    <property type="nucleotide sequence ID" value="NZ_JACHXV010000001.1"/>
</dbReference>
<dbReference type="GO" id="GO:0005886">
    <property type="term" value="C:plasma membrane"/>
    <property type="evidence" value="ECO:0007669"/>
    <property type="project" value="UniProtKB-SubCell"/>
</dbReference>
<dbReference type="InterPro" id="IPR011701">
    <property type="entry name" value="MFS"/>
</dbReference>
<dbReference type="GO" id="GO:0042910">
    <property type="term" value="F:xenobiotic transmembrane transporter activity"/>
    <property type="evidence" value="ECO:0007669"/>
    <property type="project" value="InterPro"/>
</dbReference>
<dbReference type="CDD" id="cd17320">
    <property type="entry name" value="MFS_MdfA_MDR_like"/>
    <property type="match status" value="1"/>
</dbReference>
<evidence type="ECO:0000256" key="3">
    <source>
        <dbReference type="ARBA" id="ARBA00022448"/>
    </source>
</evidence>
<reference evidence="10 11" key="1">
    <citation type="submission" date="2020-08" db="EMBL/GenBank/DDBJ databases">
        <title>Genomic Encyclopedia of Type Strains, Phase III (KMG-III): the genomes of soil and plant-associated and newly described type strains.</title>
        <authorList>
            <person name="Whitman W."/>
        </authorList>
    </citation>
    <scope>NUCLEOTIDE SEQUENCE [LARGE SCALE GENOMIC DNA]</scope>
    <source>
        <strain evidence="10 11">CECT 8088</strain>
    </source>
</reference>
<dbReference type="InterPro" id="IPR036259">
    <property type="entry name" value="MFS_trans_sf"/>
</dbReference>
<evidence type="ECO:0000256" key="4">
    <source>
        <dbReference type="ARBA" id="ARBA00022475"/>
    </source>
</evidence>
<dbReference type="InterPro" id="IPR004812">
    <property type="entry name" value="Efflux_drug-R_Bcr/CmlA"/>
</dbReference>
<keyword evidence="11" id="KW-1185">Reference proteome</keyword>
<keyword evidence="5 8" id="KW-0812">Transmembrane</keyword>
<dbReference type="PROSITE" id="PS50850">
    <property type="entry name" value="MFS"/>
    <property type="match status" value="1"/>
</dbReference>
<dbReference type="Pfam" id="PF07690">
    <property type="entry name" value="MFS_1"/>
    <property type="match status" value="1"/>
</dbReference>
<feature type="transmembrane region" description="Helical" evidence="8">
    <location>
        <begin position="220"/>
        <end position="238"/>
    </location>
</feature>
<dbReference type="PANTHER" id="PTHR23502:SF132">
    <property type="entry name" value="POLYAMINE TRANSPORTER 2-RELATED"/>
    <property type="match status" value="1"/>
</dbReference>
<feature type="transmembrane region" description="Helical" evidence="8">
    <location>
        <begin position="258"/>
        <end position="277"/>
    </location>
</feature>
<dbReference type="GO" id="GO:1990961">
    <property type="term" value="P:xenobiotic detoxification by transmembrane export across the plasma membrane"/>
    <property type="evidence" value="ECO:0007669"/>
    <property type="project" value="InterPro"/>
</dbReference>
<keyword evidence="6 8" id="KW-1133">Transmembrane helix</keyword>
<organism evidence="10 11">
    <name type="scientific">Endobacter medicaginis</name>
    <dbReference type="NCBI Taxonomy" id="1181271"/>
    <lineage>
        <taxon>Bacteria</taxon>
        <taxon>Pseudomonadati</taxon>
        <taxon>Pseudomonadota</taxon>
        <taxon>Alphaproteobacteria</taxon>
        <taxon>Acetobacterales</taxon>
        <taxon>Acetobacteraceae</taxon>
        <taxon>Endobacter</taxon>
    </lineage>
</organism>
<keyword evidence="7 8" id="KW-0472">Membrane</keyword>
<keyword evidence="3 8" id="KW-0813">Transport</keyword>
<dbReference type="PANTHER" id="PTHR23502">
    <property type="entry name" value="MAJOR FACILITATOR SUPERFAMILY"/>
    <property type="match status" value="1"/>
</dbReference>
<dbReference type="AlphaFoldDB" id="A0A839URN8"/>
<name>A0A839URN8_9PROT</name>
<feature type="transmembrane region" description="Helical" evidence="8">
    <location>
        <begin position="12"/>
        <end position="30"/>
    </location>
</feature>
<feature type="transmembrane region" description="Helical" evidence="8">
    <location>
        <begin position="81"/>
        <end position="104"/>
    </location>
</feature>
<evidence type="ECO:0000259" key="9">
    <source>
        <dbReference type="PROSITE" id="PS50850"/>
    </source>
</evidence>
<evidence type="ECO:0000313" key="10">
    <source>
        <dbReference type="EMBL" id="MBB3172456.1"/>
    </source>
</evidence>
<keyword evidence="8" id="KW-0997">Cell inner membrane</keyword>
<dbReference type="NCBIfam" id="TIGR00710">
    <property type="entry name" value="efflux_Bcr_CflA"/>
    <property type="match status" value="1"/>
</dbReference>
<comment type="similarity">
    <text evidence="2 8">Belongs to the major facilitator superfamily. Bcr/CmlA family.</text>
</comment>
<accession>A0A839URN8</accession>
<feature type="transmembrane region" description="Helical" evidence="8">
    <location>
        <begin position="143"/>
        <end position="165"/>
    </location>
</feature>
<feature type="domain" description="Major facilitator superfamily (MFS) profile" evidence="9">
    <location>
        <begin position="16"/>
        <end position="404"/>
    </location>
</feature>